<name>A0A7Y0AE11_9BACT</name>
<dbReference type="Proteomes" id="UP000559626">
    <property type="component" value="Unassembled WGS sequence"/>
</dbReference>
<dbReference type="GO" id="GO:0016987">
    <property type="term" value="F:sigma factor activity"/>
    <property type="evidence" value="ECO:0007669"/>
    <property type="project" value="UniProtKB-KW"/>
</dbReference>
<evidence type="ECO:0000313" key="7">
    <source>
        <dbReference type="Proteomes" id="UP000559626"/>
    </source>
</evidence>
<evidence type="ECO:0000256" key="2">
    <source>
        <dbReference type="ARBA" id="ARBA00023015"/>
    </source>
</evidence>
<dbReference type="PANTHER" id="PTHR43133">
    <property type="entry name" value="RNA POLYMERASE ECF-TYPE SIGMA FACTO"/>
    <property type="match status" value="1"/>
</dbReference>
<dbReference type="InterPro" id="IPR039425">
    <property type="entry name" value="RNA_pol_sigma-70-like"/>
</dbReference>
<evidence type="ECO:0000256" key="1">
    <source>
        <dbReference type="ARBA" id="ARBA00010641"/>
    </source>
</evidence>
<sequence length="189" mass="21047">MPTAAVLPPAVAAPPDWREALLTQRTATLSQLYRRTFPVVRQYVQQQGGTDQDAQDVFQDALVVFYEKMVAGTLTLTAEPGTYLAGVSRHLWQRERARRTRHPHLDLAEAPLETLAETDEPPLPAVRGYLAQLSEKCRGILLSFYYFGQPLTQVAATYGFNSVRSATVQKFKCLEHLRNAVRAATSTTA</sequence>
<dbReference type="PANTHER" id="PTHR43133:SF8">
    <property type="entry name" value="RNA POLYMERASE SIGMA FACTOR HI_1459-RELATED"/>
    <property type="match status" value="1"/>
</dbReference>
<dbReference type="SUPFAM" id="SSF88659">
    <property type="entry name" value="Sigma3 and sigma4 domains of RNA polymerase sigma factors"/>
    <property type="match status" value="1"/>
</dbReference>
<dbReference type="Gene3D" id="1.10.1740.10">
    <property type="match status" value="1"/>
</dbReference>
<dbReference type="RefSeq" id="WP_169531113.1">
    <property type="nucleotide sequence ID" value="NZ_JABBGH010000002.1"/>
</dbReference>
<dbReference type="InterPro" id="IPR036388">
    <property type="entry name" value="WH-like_DNA-bd_sf"/>
</dbReference>
<evidence type="ECO:0000256" key="3">
    <source>
        <dbReference type="ARBA" id="ARBA00023082"/>
    </source>
</evidence>
<keyword evidence="4" id="KW-0238">DNA-binding</keyword>
<reference evidence="6 7" key="1">
    <citation type="submission" date="2020-04" db="EMBL/GenBank/DDBJ databases">
        <title>Hymenobacter polaris sp. nov., isolated from Arctic soil.</title>
        <authorList>
            <person name="Dahal R.H."/>
        </authorList>
    </citation>
    <scope>NUCLEOTIDE SEQUENCE [LARGE SCALE GENOMIC DNA]</scope>
    <source>
        <strain evidence="6 7">RP-2-7</strain>
    </source>
</reference>
<keyword evidence="7" id="KW-1185">Reference proteome</keyword>
<dbReference type="InterPro" id="IPR013325">
    <property type="entry name" value="RNA_pol_sigma_r2"/>
</dbReference>
<keyword evidence="3" id="KW-0731">Sigma factor</keyword>
<proteinExistence type="inferred from homology"/>
<dbReference type="Gene3D" id="1.10.10.10">
    <property type="entry name" value="Winged helix-like DNA-binding domain superfamily/Winged helix DNA-binding domain"/>
    <property type="match status" value="1"/>
</dbReference>
<dbReference type="InterPro" id="IPR013324">
    <property type="entry name" value="RNA_pol_sigma_r3/r4-like"/>
</dbReference>
<keyword evidence="2" id="KW-0805">Transcription regulation</keyword>
<dbReference type="GO" id="GO:0003677">
    <property type="term" value="F:DNA binding"/>
    <property type="evidence" value="ECO:0007669"/>
    <property type="project" value="UniProtKB-KW"/>
</dbReference>
<organism evidence="6 7">
    <name type="scientific">Hymenobacter polaris</name>
    <dbReference type="NCBI Taxonomy" id="2682546"/>
    <lineage>
        <taxon>Bacteria</taxon>
        <taxon>Pseudomonadati</taxon>
        <taxon>Bacteroidota</taxon>
        <taxon>Cytophagia</taxon>
        <taxon>Cytophagales</taxon>
        <taxon>Hymenobacteraceae</taxon>
        <taxon>Hymenobacter</taxon>
    </lineage>
</organism>
<dbReference type="GO" id="GO:0006352">
    <property type="term" value="P:DNA-templated transcription initiation"/>
    <property type="evidence" value="ECO:0007669"/>
    <property type="project" value="InterPro"/>
</dbReference>
<gene>
    <name evidence="6" type="ORF">HHL22_10565</name>
</gene>
<accession>A0A7Y0AE11</accession>
<comment type="caution">
    <text evidence="6">The sequence shown here is derived from an EMBL/GenBank/DDBJ whole genome shotgun (WGS) entry which is preliminary data.</text>
</comment>
<evidence type="ECO:0000313" key="6">
    <source>
        <dbReference type="EMBL" id="NML65648.1"/>
    </source>
</evidence>
<dbReference type="AlphaFoldDB" id="A0A7Y0AE11"/>
<keyword evidence="5" id="KW-0804">Transcription</keyword>
<evidence type="ECO:0000256" key="4">
    <source>
        <dbReference type="ARBA" id="ARBA00023125"/>
    </source>
</evidence>
<dbReference type="EMBL" id="JABBGH010000002">
    <property type="protein sequence ID" value="NML65648.1"/>
    <property type="molecule type" value="Genomic_DNA"/>
</dbReference>
<dbReference type="SUPFAM" id="SSF88946">
    <property type="entry name" value="Sigma2 domain of RNA polymerase sigma factors"/>
    <property type="match status" value="1"/>
</dbReference>
<protein>
    <submittedName>
        <fullName evidence="6">Sigma-70 family RNA polymerase sigma factor</fullName>
    </submittedName>
</protein>
<comment type="similarity">
    <text evidence="1">Belongs to the sigma-70 factor family. ECF subfamily.</text>
</comment>
<evidence type="ECO:0000256" key="5">
    <source>
        <dbReference type="ARBA" id="ARBA00023163"/>
    </source>
</evidence>